<dbReference type="Pfam" id="PF00069">
    <property type="entry name" value="Pkinase"/>
    <property type="match status" value="1"/>
</dbReference>
<evidence type="ECO:0000256" key="6">
    <source>
        <dbReference type="ARBA" id="ARBA00022840"/>
    </source>
</evidence>
<keyword evidence="5 10" id="KW-0418">Kinase</keyword>
<evidence type="ECO:0000256" key="4">
    <source>
        <dbReference type="ARBA" id="ARBA00022741"/>
    </source>
</evidence>
<evidence type="ECO:0000259" key="9">
    <source>
        <dbReference type="PROSITE" id="PS50011"/>
    </source>
</evidence>
<comment type="catalytic activity">
    <reaction evidence="8">
        <text>L-seryl-[protein] + ATP = O-phospho-L-seryl-[protein] + ADP + H(+)</text>
        <dbReference type="Rhea" id="RHEA:17989"/>
        <dbReference type="Rhea" id="RHEA-COMP:9863"/>
        <dbReference type="Rhea" id="RHEA-COMP:11604"/>
        <dbReference type="ChEBI" id="CHEBI:15378"/>
        <dbReference type="ChEBI" id="CHEBI:29999"/>
        <dbReference type="ChEBI" id="CHEBI:30616"/>
        <dbReference type="ChEBI" id="CHEBI:83421"/>
        <dbReference type="ChEBI" id="CHEBI:456216"/>
        <dbReference type="EC" id="2.7.11.1"/>
    </reaction>
</comment>
<evidence type="ECO:0000256" key="2">
    <source>
        <dbReference type="ARBA" id="ARBA00022527"/>
    </source>
</evidence>
<evidence type="ECO:0000313" key="11">
    <source>
        <dbReference type="Proteomes" id="UP000009234"/>
    </source>
</evidence>
<name>F6DR06_DESRL</name>
<dbReference type="SUPFAM" id="SSF56112">
    <property type="entry name" value="Protein kinase-like (PK-like)"/>
    <property type="match status" value="1"/>
</dbReference>
<dbReference type="HOGENOM" id="CLU_1145750_0_0_9"/>
<dbReference type="PANTHER" id="PTHR24363:SF0">
    <property type="entry name" value="SERINE_THREONINE KINASE LIKE DOMAIN CONTAINING 1"/>
    <property type="match status" value="1"/>
</dbReference>
<feature type="domain" description="Protein kinase" evidence="9">
    <location>
        <begin position="1"/>
        <end position="242"/>
    </location>
</feature>
<gene>
    <name evidence="10" type="ordered locus">Desru_1459</name>
</gene>
<keyword evidence="2" id="KW-0723">Serine/threonine-protein kinase</keyword>
<dbReference type="SMART" id="SM00220">
    <property type="entry name" value="S_TKc"/>
    <property type="match status" value="1"/>
</dbReference>
<dbReference type="KEGG" id="dru:Desru_1459"/>
<dbReference type="PROSITE" id="PS00109">
    <property type="entry name" value="PROTEIN_KINASE_TYR"/>
    <property type="match status" value="1"/>
</dbReference>
<keyword evidence="4" id="KW-0547">Nucleotide-binding</keyword>
<dbReference type="Gene3D" id="1.10.510.10">
    <property type="entry name" value="Transferase(Phosphotransferase) domain 1"/>
    <property type="match status" value="1"/>
</dbReference>
<dbReference type="PROSITE" id="PS50011">
    <property type="entry name" value="PROTEIN_KINASE_DOM"/>
    <property type="match status" value="1"/>
</dbReference>
<evidence type="ECO:0000256" key="5">
    <source>
        <dbReference type="ARBA" id="ARBA00022777"/>
    </source>
</evidence>
<sequence length="242" mass="27676">MVVRVRKANRYYAMKVCSDEFLRQSLQVSCTAADLCRREAAVLKCIRHPEIPGYIDCFRHKDLFCLVEDYIPGHTLATTMNNGCCYREEEVKKIILKLLLILNFLHTPTARKPAIIHRDLRLSNLIMEDERLFLIDFGLAYRIPNHHDMKLLSQCRTVRSAANASPSYVEKRNDFSLQSDLFGAGVVAIDLFTNSVVSDNTIPWEQKIPVSLPFKSYIRRLLGVESGFGSCLEAIEHLRSLV</sequence>
<dbReference type="STRING" id="696281.Desru_1459"/>
<evidence type="ECO:0000256" key="7">
    <source>
        <dbReference type="ARBA" id="ARBA00047899"/>
    </source>
</evidence>
<protein>
    <recommendedName>
        <fullName evidence="1">non-specific serine/threonine protein kinase</fullName>
        <ecNumber evidence="1">2.7.11.1</ecNumber>
    </recommendedName>
</protein>
<organism evidence="10 11">
    <name type="scientific">Desulforamulus ruminis (strain ATCC 23193 / DSM 2154 / NCIMB 8452 / DL)</name>
    <name type="common">Desulfotomaculum ruminis</name>
    <dbReference type="NCBI Taxonomy" id="696281"/>
    <lineage>
        <taxon>Bacteria</taxon>
        <taxon>Bacillati</taxon>
        <taxon>Bacillota</taxon>
        <taxon>Clostridia</taxon>
        <taxon>Eubacteriales</taxon>
        <taxon>Peptococcaceae</taxon>
        <taxon>Desulforamulus</taxon>
    </lineage>
</organism>
<accession>F6DR06</accession>
<dbReference type="EC" id="2.7.11.1" evidence="1"/>
<evidence type="ECO:0000256" key="3">
    <source>
        <dbReference type="ARBA" id="ARBA00022679"/>
    </source>
</evidence>
<dbReference type="EMBL" id="CP002780">
    <property type="protein sequence ID" value="AEG59725.1"/>
    <property type="molecule type" value="Genomic_DNA"/>
</dbReference>
<reference evidence="10 11" key="2">
    <citation type="journal article" date="2012" name="Stand. Genomic Sci.">
        <title>Complete genome sequence of the sulfate-reducing firmicute Desulfotomaculum ruminis type strain (DL(T)).</title>
        <authorList>
            <person name="Spring S."/>
            <person name="Visser M."/>
            <person name="Lu M."/>
            <person name="Copeland A."/>
            <person name="Lapidus A."/>
            <person name="Lucas S."/>
            <person name="Cheng J.F."/>
            <person name="Han C."/>
            <person name="Tapia R."/>
            <person name="Goodwin L.A."/>
            <person name="Pitluck S."/>
            <person name="Ivanova N."/>
            <person name="Land M."/>
            <person name="Hauser L."/>
            <person name="Larimer F."/>
            <person name="Rohde M."/>
            <person name="Goker M."/>
            <person name="Detter J.C."/>
            <person name="Kyrpides N.C."/>
            <person name="Woyke T."/>
            <person name="Schaap P.J."/>
            <person name="Plugge C.M."/>
            <person name="Muyzer G."/>
            <person name="Kuever J."/>
            <person name="Pereira I.A."/>
            <person name="Parshina S.N."/>
            <person name="Bernier-Latmani R."/>
            <person name="Stams A.J."/>
            <person name="Klenk H.P."/>
        </authorList>
    </citation>
    <scope>NUCLEOTIDE SEQUENCE [LARGE SCALE GENOMIC DNA]</scope>
    <source>
        <strain evidence="11">ATCC 23193 / DSM 2154 / NCIB 8452 / DL</strain>
    </source>
</reference>
<dbReference type="InterPro" id="IPR000719">
    <property type="entry name" value="Prot_kinase_dom"/>
</dbReference>
<evidence type="ECO:0000256" key="1">
    <source>
        <dbReference type="ARBA" id="ARBA00012513"/>
    </source>
</evidence>
<proteinExistence type="predicted"/>
<comment type="catalytic activity">
    <reaction evidence="7">
        <text>L-threonyl-[protein] + ATP = O-phospho-L-threonyl-[protein] + ADP + H(+)</text>
        <dbReference type="Rhea" id="RHEA:46608"/>
        <dbReference type="Rhea" id="RHEA-COMP:11060"/>
        <dbReference type="Rhea" id="RHEA-COMP:11605"/>
        <dbReference type="ChEBI" id="CHEBI:15378"/>
        <dbReference type="ChEBI" id="CHEBI:30013"/>
        <dbReference type="ChEBI" id="CHEBI:30616"/>
        <dbReference type="ChEBI" id="CHEBI:61977"/>
        <dbReference type="ChEBI" id="CHEBI:456216"/>
        <dbReference type="EC" id="2.7.11.1"/>
    </reaction>
</comment>
<evidence type="ECO:0000313" key="10">
    <source>
        <dbReference type="EMBL" id="AEG59725.1"/>
    </source>
</evidence>
<reference evidence="11" key="1">
    <citation type="submission" date="2011-05" db="EMBL/GenBank/DDBJ databases">
        <title>Complete sequence of Desulfotomaculum ruminis DSM 2154.</title>
        <authorList>
            <person name="Lucas S."/>
            <person name="Copeland A."/>
            <person name="Lapidus A."/>
            <person name="Cheng J.-F."/>
            <person name="Goodwin L."/>
            <person name="Pitluck S."/>
            <person name="Lu M."/>
            <person name="Detter J.C."/>
            <person name="Han C."/>
            <person name="Tapia R."/>
            <person name="Land M."/>
            <person name="Hauser L."/>
            <person name="Kyrpides N."/>
            <person name="Ivanova N."/>
            <person name="Mikhailova N."/>
            <person name="Pagani I."/>
            <person name="Stams A.J.M."/>
            <person name="Plugge C.M."/>
            <person name="Muyzer G."/>
            <person name="Kuever J."/>
            <person name="Parshina S.N."/>
            <person name="Ivanova A.E."/>
            <person name="Nazina T.N."/>
            <person name="Brambilla E."/>
            <person name="Spring S."/>
            <person name="Klenk H.-P."/>
            <person name="Woyke T."/>
        </authorList>
    </citation>
    <scope>NUCLEOTIDE SEQUENCE [LARGE SCALE GENOMIC DNA]</scope>
    <source>
        <strain evidence="11">ATCC 23193 / DSM 2154 / NCIB 8452 / DL</strain>
    </source>
</reference>
<keyword evidence="11" id="KW-1185">Reference proteome</keyword>
<dbReference type="InterPro" id="IPR008266">
    <property type="entry name" value="Tyr_kinase_AS"/>
</dbReference>
<dbReference type="AlphaFoldDB" id="F6DR06"/>
<dbReference type="InterPro" id="IPR011009">
    <property type="entry name" value="Kinase-like_dom_sf"/>
</dbReference>
<dbReference type="PANTHER" id="PTHR24363">
    <property type="entry name" value="SERINE/THREONINE PROTEIN KINASE"/>
    <property type="match status" value="1"/>
</dbReference>
<dbReference type="Proteomes" id="UP000009234">
    <property type="component" value="Chromosome"/>
</dbReference>
<keyword evidence="6" id="KW-0067">ATP-binding</keyword>
<dbReference type="GO" id="GO:0005524">
    <property type="term" value="F:ATP binding"/>
    <property type="evidence" value="ECO:0007669"/>
    <property type="project" value="UniProtKB-KW"/>
</dbReference>
<dbReference type="GO" id="GO:0004674">
    <property type="term" value="F:protein serine/threonine kinase activity"/>
    <property type="evidence" value="ECO:0007669"/>
    <property type="project" value="UniProtKB-KW"/>
</dbReference>
<dbReference type="eggNOG" id="COG0515">
    <property type="taxonomic scope" value="Bacteria"/>
</dbReference>
<keyword evidence="3" id="KW-0808">Transferase</keyword>
<evidence type="ECO:0000256" key="8">
    <source>
        <dbReference type="ARBA" id="ARBA00048679"/>
    </source>
</evidence>